<feature type="transmembrane region" description="Helical" evidence="4">
    <location>
        <begin position="1451"/>
        <end position="1474"/>
    </location>
</feature>
<dbReference type="InterPro" id="IPR029058">
    <property type="entry name" value="AB_hydrolase_fold"/>
</dbReference>
<feature type="compositionally biased region" description="Basic and acidic residues" evidence="3">
    <location>
        <begin position="661"/>
        <end position="689"/>
    </location>
</feature>
<dbReference type="Pfam" id="PF24930">
    <property type="entry name" value="DUF7750"/>
    <property type="match status" value="1"/>
</dbReference>
<dbReference type="InterPro" id="IPR056652">
    <property type="entry name" value="DUF7750"/>
</dbReference>
<dbReference type="Pfam" id="PF02517">
    <property type="entry name" value="Rce1-like"/>
    <property type="match status" value="1"/>
</dbReference>
<feature type="region of interest" description="Disordered" evidence="3">
    <location>
        <begin position="657"/>
        <end position="858"/>
    </location>
</feature>
<evidence type="ECO:0000259" key="5">
    <source>
        <dbReference type="Pfam" id="PF02517"/>
    </source>
</evidence>
<evidence type="ECO:0008006" key="9">
    <source>
        <dbReference type="Google" id="ProtNLM"/>
    </source>
</evidence>
<feature type="transmembrane region" description="Helical" evidence="4">
    <location>
        <begin position="1574"/>
        <end position="1599"/>
    </location>
</feature>
<feature type="domain" description="DUF7750" evidence="6">
    <location>
        <begin position="570"/>
        <end position="634"/>
    </location>
</feature>
<dbReference type="SUPFAM" id="SSF53474">
    <property type="entry name" value="alpha/beta-Hydrolases"/>
    <property type="match status" value="1"/>
</dbReference>
<gene>
    <name evidence="7" type="ORF">RCOM_0709070</name>
</gene>
<dbReference type="GO" id="GO:0004175">
    <property type="term" value="F:endopeptidase activity"/>
    <property type="evidence" value="ECO:0007669"/>
    <property type="project" value="UniProtKB-ARBA"/>
</dbReference>
<feature type="transmembrane region" description="Helical" evidence="4">
    <location>
        <begin position="1635"/>
        <end position="1652"/>
    </location>
</feature>
<feature type="domain" description="CAAX prenyl protease 2/Lysostaphin resistance protein A-like" evidence="5">
    <location>
        <begin position="1588"/>
        <end position="1669"/>
    </location>
</feature>
<dbReference type="InterPro" id="IPR050960">
    <property type="entry name" value="AB_hydrolase_4_sf"/>
</dbReference>
<dbReference type="Gene3D" id="3.40.50.1820">
    <property type="entry name" value="alpha/beta hydrolase"/>
    <property type="match status" value="1"/>
</dbReference>
<evidence type="ECO:0000313" key="7">
    <source>
        <dbReference type="EMBL" id="EEF46214.1"/>
    </source>
</evidence>
<dbReference type="STRING" id="3988.B9RR43"/>
<dbReference type="Proteomes" id="UP000008311">
    <property type="component" value="Unassembled WGS sequence"/>
</dbReference>
<keyword evidence="4" id="KW-0812">Transmembrane</keyword>
<keyword evidence="4" id="KW-0472">Membrane</keyword>
<evidence type="ECO:0000256" key="3">
    <source>
        <dbReference type="SAM" id="MobiDB-lite"/>
    </source>
</evidence>
<feature type="compositionally biased region" description="Basic and acidic residues" evidence="3">
    <location>
        <begin position="750"/>
        <end position="773"/>
    </location>
</feature>
<keyword evidence="4" id="KW-1133">Transmembrane helix</keyword>
<feature type="transmembrane region" description="Helical" evidence="4">
    <location>
        <begin position="1702"/>
        <end position="1719"/>
    </location>
</feature>
<accession>B9RR43</accession>
<dbReference type="InterPro" id="IPR003675">
    <property type="entry name" value="Rce1/LyrA-like_dom"/>
</dbReference>
<proteinExistence type="inferred from homology"/>
<feature type="transmembrane region" description="Helical" evidence="4">
    <location>
        <begin position="1664"/>
        <end position="1682"/>
    </location>
</feature>
<evidence type="ECO:0000313" key="8">
    <source>
        <dbReference type="Proteomes" id="UP000008311"/>
    </source>
</evidence>
<feature type="transmembrane region" description="Helical" evidence="4">
    <location>
        <begin position="1533"/>
        <end position="1562"/>
    </location>
</feature>
<feature type="compositionally biased region" description="Basic and acidic residues" evidence="3">
    <location>
        <begin position="806"/>
        <end position="820"/>
    </location>
</feature>
<feature type="coiled-coil region" evidence="2">
    <location>
        <begin position="1350"/>
        <end position="1377"/>
    </location>
</feature>
<dbReference type="PANTHER" id="PTHR10794">
    <property type="entry name" value="ABHYDROLASE DOMAIN-CONTAINING PROTEIN"/>
    <property type="match status" value="1"/>
</dbReference>
<keyword evidence="8" id="KW-1185">Reference proteome</keyword>
<evidence type="ECO:0000259" key="6">
    <source>
        <dbReference type="Pfam" id="PF24930"/>
    </source>
</evidence>
<dbReference type="FunCoup" id="B9RR43">
    <property type="interactions" value="1337"/>
</dbReference>
<keyword evidence="2" id="KW-0175">Coiled coil</keyword>
<dbReference type="EMBL" id="EQ973802">
    <property type="protein sequence ID" value="EEF46214.1"/>
    <property type="molecule type" value="Genomic_DNA"/>
</dbReference>
<evidence type="ECO:0000256" key="1">
    <source>
        <dbReference type="ARBA" id="ARBA00010884"/>
    </source>
</evidence>
<protein>
    <recommendedName>
        <fullName evidence="9">Embryogenesis-associated protein EMB8</fullName>
    </recommendedName>
</protein>
<name>B9RR43_RICCO</name>
<dbReference type="PANTHER" id="PTHR10794:SF92">
    <property type="entry name" value="EMBRYOGENESIS-ASSOCIATED PROTEIN EMB8"/>
    <property type="match status" value="1"/>
</dbReference>
<dbReference type="GO" id="GO:0080120">
    <property type="term" value="P:CAAX-box protein maturation"/>
    <property type="evidence" value="ECO:0007669"/>
    <property type="project" value="UniProtKB-ARBA"/>
</dbReference>
<feature type="compositionally biased region" description="Polar residues" evidence="3">
    <location>
        <begin position="723"/>
        <end position="735"/>
    </location>
</feature>
<organism evidence="7 8">
    <name type="scientific">Ricinus communis</name>
    <name type="common">Castor bean</name>
    <dbReference type="NCBI Taxonomy" id="3988"/>
    <lineage>
        <taxon>Eukaryota</taxon>
        <taxon>Viridiplantae</taxon>
        <taxon>Streptophyta</taxon>
        <taxon>Embryophyta</taxon>
        <taxon>Tracheophyta</taxon>
        <taxon>Spermatophyta</taxon>
        <taxon>Magnoliopsida</taxon>
        <taxon>eudicotyledons</taxon>
        <taxon>Gunneridae</taxon>
        <taxon>Pentapetalae</taxon>
        <taxon>rosids</taxon>
        <taxon>fabids</taxon>
        <taxon>Malpighiales</taxon>
        <taxon>Euphorbiaceae</taxon>
        <taxon>Acalyphoideae</taxon>
        <taxon>Acalypheae</taxon>
        <taxon>Ricinus</taxon>
    </lineage>
</organism>
<sequence>MNTANLPLKPPQHLLLHSRYPFQIRHFRFYRRRRIKRTACISSNNLLEPFRYFLSQFPSQNSLDFLAPILGLASGLTLYLSQSKSTNPNSNSLINSNIGEWILFASPTPFNRFVFLRCPSISLEGLENVSERFLEEDRHFVRLSRGRIEARESGIGGIIEEKLEYQRVCVSTEDGGVISLDWPANLELREEHGLDTTLLLVPGTTEGSMCENVRDFVCDALMRGFFPVVLNPRGCARSPLTTARLFTAADSDDICTAIHFINKARPWTTLMGVGWGYGANMLTKYLAEVGDRTPLTAATCINNPFDLEEVTKSSPYHIALDQKLTGGLIDILQSNKELFQGREKGFDVEKALSAKSVRDFEKAISMISYGFEEIEDFYSKSSTRDVVGNVKIPVLFLQNDDGTVPLFSMPRSLIAENPFTSLLLCSCVPSSVIASDRAAVSWCQNLTTEWLSAVELGLLKGRHPLLKDVDLSLNPKKGLTLVKGRTTSKRSKSDKFLDLSLTDANGYTMDPIKEVLEDSDTAVQSRYQQDSHKILKLEEGLQEGENDALQQTSSVDVELVKEEVADTGSGEVIQTAQVVMNMLDVTMPGILEEEEKKKVLTAVGQGETLMKALQDAVPEDVREKLRTSVSGILHAQNTNLKLDRFLGIGKIPAATPGVKSKIQEKSRASDAEATSKDPRSSDEIKKVDDLTDGSDNNQPGSEKSVKGLDSELCSSENVHKSSDLGQPQTTNSQQGDAYGSGSKGTSDSGNSHRSDEFTKERADLVSDSGEKGFEISAMPNVTSCTEKVNGSEEAIIDQDGGTPQLEIKRESNTQKSEERVLNSSGDQSKMVSSNIAEAVPSSAESFTDSQPMEREGNDNHKMEIKAVPSVPDQNKPIASDSNPPAFGVAEALDALTGMDDSTQVAVNSVFGVIEDMISQLEEGKDDENNTQDTDNFEDESIETTYKKEHASGDHILEVTGTNDVGMQSDVSNDSPVRSTSSKYKFNEEIKKNKLVGGKFLADYADRHVNSIPLYVSAHPYRDYLQNEYFHRYLLSKAPNSKPLDLDTTTSLLFDYFPEDGQWKLLEQPGIIEHDLTADDGVDRKDQIHPSAEVNDADNYIEPSYVLLDTEKQQEPVREYSTVDNLQEHVENGKDRLEEVMQFVKIIILDALRVEIDRKLSADDMKEMESDLARDLELVANAVSLAIGHDTGNLSVQDNSSIQSTPEKVGTLQGEEIVRAISSAVPSTNYLGRVLPVGVVIGSSLAALRKYFDVGTRHDIVLTSNEQTEISGRKDPDNTNVKNDGLKLTIRSNQTTSMRNSRSRELEEAALKNKNSDNVMVGAVTAAIGASALLVQQQDTAESLSNSFKEKASLTKEVDKVDEEMSEKNQNIAASLAEKAMSVAGPVVPTKEDGEVDQERLVAMLADLGQKGGLLRLVGKLALLWGGIRGAMSLTNKLISFLHMAERPLYQRIIGFAGMVLVLWSPVIIPLLPTLVQSWTTSKPSRFAELGSIIGLYTAVMILVMLWGRRIRGYEDPMKEYGLDLTKPPQIQKFFISLIGGVMIVLSIQSANALLGCVCFCWPSSLPISSLDALTFLRVCGQVIMLAGQGIITATSVVLVEELLFRAWLPEEIASDLGYHRGIIISGLAFSLSQRSLWAIPGLWLFSVAVAGFRQRSQGSLSIPIGLRAGIMASSFILQAGGFLTYKPNYPLWVTGNHPFQPFSGIVGLAFSLILAVILYPRQPLQKRVATE</sequence>
<evidence type="ECO:0000256" key="4">
    <source>
        <dbReference type="SAM" id="Phobius"/>
    </source>
</evidence>
<dbReference type="eggNOG" id="KOG1838">
    <property type="taxonomic scope" value="Eukaryota"/>
</dbReference>
<feature type="compositionally biased region" description="Polar residues" evidence="3">
    <location>
        <begin position="779"/>
        <end position="788"/>
    </location>
</feature>
<comment type="similarity">
    <text evidence="1">Belongs to the AB hydrolase superfamily. AB hydrolase 4 family.</text>
</comment>
<feature type="transmembrane region" description="Helical" evidence="4">
    <location>
        <begin position="1486"/>
        <end position="1507"/>
    </location>
</feature>
<evidence type="ECO:0000256" key="2">
    <source>
        <dbReference type="SAM" id="Coils"/>
    </source>
</evidence>
<reference evidence="8" key="1">
    <citation type="journal article" date="2010" name="Nat. Biotechnol.">
        <title>Draft genome sequence of the oilseed species Ricinus communis.</title>
        <authorList>
            <person name="Chan A.P."/>
            <person name="Crabtree J."/>
            <person name="Zhao Q."/>
            <person name="Lorenzi H."/>
            <person name="Orvis J."/>
            <person name="Puiu D."/>
            <person name="Melake-Berhan A."/>
            <person name="Jones K.M."/>
            <person name="Redman J."/>
            <person name="Chen G."/>
            <person name="Cahoon E.B."/>
            <person name="Gedil M."/>
            <person name="Stanke M."/>
            <person name="Haas B.J."/>
            <person name="Wortman J.R."/>
            <person name="Fraser-Liggett C.M."/>
            <person name="Ravel J."/>
            <person name="Rabinowicz P.D."/>
        </authorList>
    </citation>
    <scope>NUCLEOTIDE SEQUENCE [LARGE SCALE GENOMIC DNA]</scope>
    <source>
        <strain evidence="8">cv. Hale</strain>
    </source>
</reference>
<dbReference type="InParanoid" id="B9RR43"/>
<feature type="compositionally biased region" description="Polar residues" evidence="3">
    <location>
        <begin position="821"/>
        <end position="835"/>
    </location>
</feature>